<keyword evidence="18" id="KW-1185">Reference proteome</keyword>
<keyword evidence="10 13" id="KW-0472">Membrane</keyword>
<evidence type="ECO:0000259" key="15">
    <source>
        <dbReference type="PROSITE" id="PS51098"/>
    </source>
</evidence>
<dbReference type="GO" id="GO:0015771">
    <property type="term" value="P:trehalose transport"/>
    <property type="evidence" value="ECO:0007669"/>
    <property type="project" value="TreeGrafter"/>
</dbReference>
<feature type="transmembrane region" description="Helical" evidence="13">
    <location>
        <begin position="424"/>
        <end position="444"/>
    </location>
</feature>
<feature type="transmembrane region" description="Helical" evidence="13">
    <location>
        <begin position="261"/>
        <end position="286"/>
    </location>
</feature>
<feature type="domain" description="PTS EIIB type-1" evidence="15">
    <location>
        <begin position="166"/>
        <end position="248"/>
    </location>
</feature>
<dbReference type="EMBL" id="CP012622">
    <property type="protein sequence ID" value="ALD66345.1"/>
    <property type="molecule type" value="Genomic_DNA"/>
</dbReference>
<dbReference type="Gene3D" id="2.70.70.10">
    <property type="entry name" value="Glucose Permease (Domain IIA)"/>
    <property type="match status" value="1"/>
</dbReference>
<evidence type="ECO:0000313" key="17">
    <source>
        <dbReference type="EMBL" id="ALD66345.1"/>
    </source>
</evidence>
<dbReference type="PROSITE" id="PS51093">
    <property type="entry name" value="PTS_EIIA_TYPE_1"/>
    <property type="match status" value="1"/>
</dbReference>
<evidence type="ECO:0000256" key="1">
    <source>
        <dbReference type="ARBA" id="ARBA00004651"/>
    </source>
</evidence>
<comment type="subcellular location">
    <subcellularLocation>
        <location evidence="1">Cell membrane</location>
        <topology evidence="1">Multi-pass membrane protein</topology>
    </subcellularLocation>
</comment>
<dbReference type="AlphaFoldDB" id="A0A0M4KEE5"/>
<keyword evidence="4" id="KW-0762">Sugar transport</keyword>
<feature type="transmembrane region" description="Helical" evidence="13">
    <location>
        <begin position="558"/>
        <end position="577"/>
    </location>
</feature>
<feature type="coiled-coil region" evidence="12">
    <location>
        <begin position="703"/>
        <end position="730"/>
    </location>
</feature>
<evidence type="ECO:0000256" key="11">
    <source>
        <dbReference type="PROSITE-ProRule" id="PRU00421"/>
    </source>
</evidence>
<dbReference type="Pfam" id="PF02378">
    <property type="entry name" value="PTS_EIIC"/>
    <property type="match status" value="1"/>
</dbReference>
<sequence>MKINLYAPCDGIIHPIEDLNDGVFSQKALGDGFFIEPITNTICSPLESATVSLIFETQHAFYIENKKTRLLIHIGIDTVALNGDGFKTAVTLNQKIKKNDILTSIDFELLEKRNLNKAIIVAIDSEKGESILHLKISKNQIKQGQLIGYLEVKKSPIKTEKSNLWKDISEDILKNVGGNNNFNSYYNCMTRLRIKINDKQLVDEDTLKNLAKVKGINWSGNELQIIIGGDAYKVKDEFDFILKSKNIKTEKKGAWRTITQFISNVMIPALPVLMATGIIAGIQALFAQFGWVQVPSAELPETQLNLFSMLLFIGSKVGLEMIGIVFCYNTVKYLGGDPIMGIFLGIALTTRHFLGSGFGEGALNWQHDGKGYYLFQLFGNKIYIKGYESSIIPLITGGIFLFYVDKFVKKWMPGAVDIVFRPAIVFMTAFVATLFIIGPITGIIEQLLGQSVIAIGDLPIGLGVAIFCGFWQILVLTGVHIAVANAVKFPIMANQGSSMLAAGFGIAILAQFGACIGVFLRTRDQKLKQAAVGAMPSIIFGISEPTIFGVNLPKIRPFVCGSIAAFFGGMLSGILKLDADVIGGGGFLQIMWFTDSILEMILYLMVLLITITIACLLTLTFFSERKTELKQVKTLNWSIKKYLVINNRVSKKEYNLLLNDKEKNIIVDLNNNKKEYYKYEKLKLEEIKLKQKLENSAAGKINNKNFENKINDIKVNLKEQEIVINDFNKKMIKVIDNYLTEISYVSKNNELLILRNDYLNSLNSLFNIYNNREKMESHLEVTNLNFKNKLLYVFRK</sequence>
<dbReference type="InterPro" id="IPR003352">
    <property type="entry name" value="PTS_EIIC"/>
</dbReference>
<name>A0A0M4KEE5_9MOLU</name>
<dbReference type="Pfam" id="PF00367">
    <property type="entry name" value="PTS_EIIB"/>
    <property type="match status" value="1"/>
</dbReference>
<evidence type="ECO:0000256" key="8">
    <source>
        <dbReference type="ARBA" id="ARBA00022777"/>
    </source>
</evidence>
<keyword evidence="7 13" id="KW-0812">Transmembrane</keyword>
<evidence type="ECO:0000256" key="13">
    <source>
        <dbReference type="SAM" id="Phobius"/>
    </source>
</evidence>
<keyword evidence="9 13" id="KW-1133">Transmembrane helix</keyword>
<dbReference type="InterPro" id="IPR050558">
    <property type="entry name" value="PTS_Sugar-Specific_Components"/>
</dbReference>
<feature type="transmembrane region" description="Helical" evidence="13">
    <location>
        <begin position="306"/>
        <end position="328"/>
    </location>
</feature>
<feature type="domain" description="PTS EIIA type-1" evidence="14">
    <location>
        <begin position="21"/>
        <end position="125"/>
    </location>
</feature>
<evidence type="ECO:0000256" key="9">
    <source>
        <dbReference type="ARBA" id="ARBA00022989"/>
    </source>
</evidence>
<dbReference type="OrthoDB" id="400707at2"/>
<accession>A0A0M4KEE5</accession>
<keyword evidence="6" id="KW-0598">Phosphotransferase system</keyword>
<dbReference type="GO" id="GO:0016301">
    <property type="term" value="F:kinase activity"/>
    <property type="evidence" value="ECO:0007669"/>
    <property type="project" value="UniProtKB-KW"/>
</dbReference>
<dbReference type="Proteomes" id="UP000063919">
    <property type="component" value="Chromosome"/>
</dbReference>
<keyword evidence="8" id="KW-0418">Kinase</keyword>
<dbReference type="SUPFAM" id="SSF55604">
    <property type="entry name" value="Glucose permease domain IIB"/>
    <property type="match status" value="1"/>
</dbReference>
<evidence type="ECO:0000313" key="18">
    <source>
        <dbReference type="Proteomes" id="UP000063919"/>
    </source>
</evidence>
<feature type="domain" description="PTS EIIC type-1" evidence="16">
    <location>
        <begin position="260"/>
        <end position="639"/>
    </location>
</feature>
<dbReference type="InterPro" id="IPR001996">
    <property type="entry name" value="PTS_IIB_1"/>
</dbReference>
<dbReference type="SUPFAM" id="SSF51261">
    <property type="entry name" value="Duplicated hybrid motif"/>
    <property type="match status" value="1"/>
</dbReference>
<dbReference type="CDD" id="cd00212">
    <property type="entry name" value="PTS_IIB_glc"/>
    <property type="match status" value="1"/>
</dbReference>
<dbReference type="NCBIfam" id="TIGR00830">
    <property type="entry name" value="PTBA"/>
    <property type="match status" value="1"/>
</dbReference>
<dbReference type="GO" id="GO:0008982">
    <property type="term" value="F:protein-N(PI)-phosphohistidine-sugar phosphotransferase activity"/>
    <property type="evidence" value="ECO:0007669"/>
    <property type="project" value="InterPro"/>
</dbReference>
<dbReference type="InterPro" id="IPR011055">
    <property type="entry name" value="Dup_hybrid_motif"/>
</dbReference>
<feature type="transmembrane region" description="Helical" evidence="13">
    <location>
        <begin position="532"/>
        <end position="551"/>
    </location>
</feature>
<dbReference type="PANTHER" id="PTHR30175:SF1">
    <property type="entry name" value="PTS SYSTEM ARBUTIN-, CELLOBIOSE-, AND SALICIN-SPECIFIC EIIBC COMPONENT-RELATED"/>
    <property type="match status" value="1"/>
</dbReference>
<gene>
    <name evidence="17" type="primary">murP</name>
    <name evidence="17" type="ORF">SCANT_v1c04390</name>
</gene>
<evidence type="ECO:0000256" key="4">
    <source>
        <dbReference type="ARBA" id="ARBA00022597"/>
    </source>
</evidence>
<dbReference type="STRING" id="362837.SCANT_v1c04390"/>
<feature type="transmembrane region" description="Helical" evidence="13">
    <location>
        <begin position="499"/>
        <end position="520"/>
    </location>
</feature>
<evidence type="ECO:0000256" key="2">
    <source>
        <dbReference type="ARBA" id="ARBA00022448"/>
    </source>
</evidence>
<keyword evidence="3" id="KW-1003">Cell membrane</keyword>
<evidence type="ECO:0000259" key="16">
    <source>
        <dbReference type="PROSITE" id="PS51103"/>
    </source>
</evidence>
<evidence type="ECO:0000256" key="10">
    <source>
        <dbReference type="ARBA" id="ARBA00023136"/>
    </source>
</evidence>
<dbReference type="PROSITE" id="PS01035">
    <property type="entry name" value="PTS_EIIB_TYPE_1_CYS"/>
    <property type="match status" value="1"/>
</dbReference>
<proteinExistence type="predicted"/>
<dbReference type="Pfam" id="PF00358">
    <property type="entry name" value="PTS_EIIA_1"/>
    <property type="match status" value="1"/>
</dbReference>
<dbReference type="InterPro" id="IPR018113">
    <property type="entry name" value="PTrfase_EIIB_Cys"/>
</dbReference>
<dbReference type="InterPro" id="IPR013013">
    <property type="entry name" value="PTS_EIIC_1"/>
</dbReference>
<evidence type="ECO:0000256" key="5">
    <source>
        <dbReference type="ARBA" id="ARBA00022679"/>
    </source>
</evidence>
<reference evidence="17 18" key="1">
    <citation type="journal article" date="2015" name="Genome Announc.">
        <title>Complete Genome Sequence of Spiroplasma cantharicola CC-1T (DSM 21588), a Bacterium Isolated from Soldier Beetle (Cantharis carolinus).</title>
        <authorList>
            <person name="Lo W.S."/>
            <person name="Liu P.Y."/>
            <person name="Kuo C.H."/>
        </authorList>
    </citation>
    <scope>NUCLEOTIDE SEQUENCE [LARGE SCALE GENOMIC DNA]</scope>
    <source>
        <strain evidence="17 18">CC-1</strain>
    </source>
</reference>
<dbReference type="PROSITE" id="PS51103">
    <property type="entry name" value="PTS_EIIC_TYPE_1"/>
    <property type="match status" value="1"/>
</dbReference>
<dbReference type="KEGG" id="scj:SCANT_v1c04390"/>
<keyword evidence="5" id="KW-0808">Transferase</keyword>
<dbReference type="PANTHER" id="PTHR30175">
    <property type="entry name" value="PHOSPHOTRANSFERASE SYSTEM TRANSPORT PROTEIN"/>
    <property type="match status" value="1"/>
</dbReference>
<feature type="transmembrane region" description="Helical" evidence="13">
    <location>
        <begin position="382"/>
        <end position="404"/>
    </location>
</feature>
<feature type="transmembrane region" description="Helical" evidence="13">
    <location>
        <begin position="340"/>
        <end position="362"/>
    </location>
</feature>
<evidence type="ECO:0000256" key="12">
    <source>
        <dbReference type="SAM" id="Coils"/>
    </source>
</evidence>
<evidence type="ECO:0000256" key="7">
    <source>
        <dbReference type="ARBA" id="ARBA00022692"/>
    </source>
</evidence>
<dbReference type="InterPro" id="IPR001127">
    <property type="entry name" value="PTS_EIIA_1_perm"/>
</dbReference>
<dbReference type="GO" id="GO:0090589">
    <property type="term" value="F:protein-phosphocysteine-trehalose phosphotransferase system transporter activity"/>
    <property type="evidence" value="ECO:0007669"/>
    <property type="project" value="TreeGrafter"/>
</dbReference>
<dbReference type="InterPro" id="IPR036878">
    <property type="entry name" value="Glu_permease_IIB"/>
</dbReference>
<feature type="active site" description="Phosphocysteine intermediate; for EIIB activity" evidence="11">
    <location>
        <position position="188"/>
    </location>
</feature>
<dbReference type="PATRIC" id="fig|362837.3.peg.446"/>
<dbReference type="Gene3D" id="3.30.1360.60">
    <property type="entry name" value="Glucose permease domain IIB"/>
    <property type="match status" value="1"/>
</dbReference>
<evidence type="ECO:0000256" key="3">
    <source>
        <dbReference type="ARBA" id="ARBA00022475"/>
    </source>
</evidence>
<evidence type="ECO:0000259" key="14">
    <source>
        <dbReference type="PROSITE" id="PS51093"/>
    </source>
</evidence>
<keyword evidence="12" id="KW-0175">Coiled coil</keyword>
<keyword evidence="2" id="KW-0813">Transport</keyword>
<organism evidence="17 18">
    <name type="scientific">Spiroplasma cantharicola</name>
    <dbReference type="NCBI Taxonomy" id="362837"/>
    <lineage>
        <taxon>Bacteria</taxon>
        <taxon>Bacillati</taxon>
        <taxon>Mycoplasmatota</taxon>
        <taxon>Mollicutes</taxon>
        <taxon>Entomoplasmatales</taxon>
        <taxon>Spiroplasmataceae</taxon>
        <taxon>Spiroplasma</taxon>
    </lineage>
</organism>
<feature type="transmembrane region" description="Helical" evidence="13">
    <location>
        <begin position="597"/>
        <end position="622"/>
    </location>
</feature>
<evidence type="ECO:0000256" key="6">
    <source>
        <dbReference type="ARBA" id="ARBA00022683"/>
    </source>
</evidence>
<dbReference type="GO" id="GO:0005886">
    <property type="term" value="C:plasma membrane"/>
    <property type="evidence" value="ECO:0007669"/>
    <property type="project" value="UniProtKB-SubCell"/>
</dbReference>
<dbReference type="PROSITE" id="PS51098">
    <property type="entry name" value="PTS_EIIB_TYPE_1"/>
    <property type="match status" value="1"/>
</dbReference>
<dbReference type="RefSeq" id="WP_053946106.1">
    <property type="nucleotide sequence ID" value="NZ_CP012622.1"/>
</dbReference>
<feature type="transmembrane region" description="Helical" evidence="13">
    <location>
        <begin position="464"/>
        <end position="487"/>
    </location>
</feature>
<dbReference type="GO" id="GO:0009401">
    <property type="term" value="P:phosphoenolpyruvate-dependent sugar phosphotransferase system"/>
    <property type="evidence" value="ECO:0007669"/>
    <property type="project" value="UniProtKB-KW"/>
</dbReference>
<protein>
    <submittedName>
        <fullName evidence="17">PTS system, N-acetylmuramic acid-specific EIIBC component</fullName>
    </submittedName>
</protein>